<dbReference type="PANTHER" id="PTHR43201:SF5">
    <property type="entry name" value="MEDIUM-CHAIN ACYL-COA LIGASE ACSF2, MITOCHONDRIAL"/>
    <property type="match status" value="1"/>
</dbReference>
<reference evidence="5 6" key="1">
    <citation type="submission" date="2019-06" db="EMBL/GenBank/DDBJ databases">
        <title>Sequencing the genomes of 1000 actinobacteria strains.</title>
        <authorList>
            <person name="Klenk H.-P."/>
        </authorList>
    </citation>
    <scope>NUCLEOTIDE SEQUENCE [LARGE SCALE GENOMIC DNA]</scope>
    <source>
        <strain evidence="5 6">DSM 102200</strain>
    </source>
</reference>
<dbReference type="PANTHER" id="PTHR43201">
    <property type="entry name" value="ACYL-COA SYNTHETASE"/>
    <property type="match status" value="1"/>
</dbReference>
<accession>A0A543CS13</accession>
<name>A0A543CS13_9ACTN</name>
<dbReference type="CDD" id="cd04433">
    <property type="entry name" value="AFD_class_I"/>
    <property type="match status" value="1"/>
</dbReference>
<keyword evidence="6" id="KW-1185">Reference proteome</keyword>
<evidence type="ECO:0000259" key="3">
    <source>
        <dbReference type="Pfam" id="PF00501"/>
    </source>
</evidence>
<sequence length="553" mass="59587">MVHARPEYRSGAGRRAGQAINVPLTMARRGLLWPWRPLRATRQITALLHWGTTLAGGLVAAAARDPDRVALVDELGELTYAELHDRTDRLAAALIPDRDARRPRVGVLCRNHRGLVESLIACSKRGAEVVLLGTGLGPGQLNSVMRELWADIIIADTEFADQLPRGGRPITKVTAWPGGPDGSARCGQGPTLNELIARTPAPALEPPSIQGRIVFLSSGTSGRPKGARRPPRPGFGPLAAMLSRTPLRVHDRMLIEAPLFHAWGYSSLQIALAMRATVVIGRRFDPEQTLRTIQERSCSTLITVPIMLQRIMALPARVRAAYDTSSLRVTAVSGSRLPGDLAGAFMDAFPVELCNVYGSTEAGWVSIATAADLRAHPHTAGRPAAGSEVTILDAEGRQVPPGTTGRIFAANGMHFEGYTGGLPMETRHGMLFMGDVGHFDDDGLLYIDGRADEMVVSGGENVFPGAAEDVIARLPQVREVAVTSVADPEYGERLAAYIVTAPGQRLDADTVRVHVRSELARYAVPRDVHFRSHLPRNAMGKVVPHRLHETAGA</sequence>
<feature type="domain" description="AMP-dependent synthetase/ligase" evidence="3">
    <location>
        <begin position="60"/>
        <end position="418"/>
    </location>
</feature>
<dbReference type="InterPro" id="IPR045851">
    <property type="entry name" value="AMP-bd_C_sf"/>
</dbReference>
<dbReference type="InterPro" id="IPR042099">
    <property type="entry name" value="ANL_N_sf"/>
</dbReference>
<dbReference type="Pfam" id="PF13193">
    <property type="entry name" value="AMP-binding_C"/>
    <property type="match status" value="1"/>
</dbReference>
<dbReference type="InterPro" id="IPR025110">
    <property type="entry name" value="AMP-bd_C"/>
</dbReference>
<dbReference type="GO" id="GO:0006631">
    <property type="term" value="P:fatty acid metabolic process"/>
    <property type="evidence" value="ECO:0007669"/>
    <property type="project" value="TreeGrafter"/>
</dbReference>
<evidence type="ECO:0000259" key="4">
    <source>
        <dbReference type="Pfam" id="PF13193"/>
    </source>
</evidence>
<dbReference type="EMBL" id="VFOZ01000001">
    <property type="protein sequence ID" value="TQL99906.1"/>
    <property type="molecule type" value="Genomic_DNA"/>
</dbReference>
<evidence type="ECO:0000256" key="2">
    <source>
        <dbReference type="ARBA" id="ARBA00022598"/>
    </source>
</evidence>
<dbReference type="Pfam" id="PF00501">
    <property type="entry name" value="AMP-binding"/>
    <property type="match status" value="1"/>
</dbReference>
<feature type="domain" description="AMP-binding enzyme C-terminal" evidence="4">
    <location>
        <begin position="468"/>
        <end position="541"/>
    </location>
</feature>
<evidence type="ECO:0000313" key="6">
    <source>
        <dbReference type="Proteomes" id="UP000316096"/>
    </source>
</evidence>
<comment type="caution">
    <text evidence="5">The sequence shown here is derived from an EMBL/GenBank/DDBJ whole genome shotgun (WGS) entry which is preliminary data.</text>
</comment>
<dbReference type="SUPFAM" id="SSF56801">
    <property type="entry name" value="Acetyl-CoA synthetase-like"/>
    <property type="match status" value="1"/>
</dbReference>
<dbReference type="InterPro" id="IPR020845">
    <property type="entry name" value="AMP-binding_CS"/>
</dbReference>
<dbReference type="Gene3D" id="3.30.300.30">
    <property type="match status" value="1"/>
</dbReference>
<dbReference type="AlphaFoldDB" id="A0A543CS13"/>
<evidence type="ECO:0000313" key="5">
    <source>
        <dbReference type="EMBL" id="TQL99906.1"/>
    </source>
</evidence>
<proteinExistence type="inferred from homology"/>
<dbReference type="Gene3D" id="3.40.50.12780">
    <property type="entry name" value="N-terminal domain of ligase-like"/>
    <property type="match status" value="1"/>
</dbReference>
<evidence type="ECO:0000256" key="1">
    <source>
        <dbReference type="ARBA" id="ARBA00006432"/>
    </source>
</evidence>
<keyword evidence="2 5" id="KW-0436">Ligase</keyword>
<dbReference type="InterPro" id="IPR000873">
    <property type="entry name" value="AMP-dep_synth/lig_dom"/>
</dbReference>
<dbReference type="GO" id="GO:0031956">
    <property type="term" value="F:medium-chain fatty acid-CoA ligase activity"/>
    <property type="evidence" value="ECO:0007669"/>
    <property type="project" value="TreeGrafter"/>
</dbReference>
<protein>
    <submittedName>
        <fullName evidence="5">Acyl-CoA synthetase (AMP-forming)/AMP-acid ligase II</fullName>
    </submittedName>
</protein>
<gene>
    <name evidence="5" type="ORF">FB559_5607</name>
</gene>
<dbReference type="PROSITE" id="PS00455">
    <property type="entry name" value="AMP_BINDING"/>
    <property type="match status" value="1"/>
</dbReference>
<organism evidence="5 6">
    <name type="scientific">Actinoallomurus bryophytorum</name>
    <dbReference type="NCBI Taxonomy" id="1490222"/>
    <lineage>
        <taxon>Bacteria</taxon>
        <taxon>Bacillati</taxon>
        <taxon>Actinomycetota</taxon>
        <taxon>Actinomycetes</taxon>
        <taxon>Streptosporangiales</taxon>
        <taxon>Thermomonosporaceae</taxon>
        <taxon>Actinoallomurus</taxon>
    </lineage>
</organism>
<comment type="similarity">
    <text evidence="1">Belongs to the ATP-dependent AMP-binding enzyme family.</text>
</comment>
<dbReference type="Proteomes" id="UP000316096">
    <property type="component" value="Unassembled WGS sequence"/>
</dbReference>